<feature type="compositionally biased region" description="Low complexity" evidence="7">
    <location>
        <begin position="213"/>
        <end position="240"/>
    </location>
</feature>
<protein>
    <recommendedName>
        <fullName evidence="8">Histone deacetylase complex subunit SAP130 C-terminal domain-containing protein</fullName>
    </recommendedName>
</protein>
<dbReference type="InterPro" id="IPR024137">
    <property type="entry name" value="His_deAcase_cplx_SAP130"/>
</dbReference>
<dbReference type="CTD" id="20212786"/>
<feature type="domain" description="Histone deacetylase complex subunit SAP130 C-terminal" evidence="8">
    <location>
        <begin position="450"/>
        <end position="586"/>
    </location>
</feature>
<accession>T1FVE0</accession>
<feature type="compositionally biased region" description="Basic and acidic residues" evidence="7">
    <location>
        <begin position="436"/>
        <end position="455"/>
    </location>
</feature>
<evidence type="ECO:0000256" key="3">
    <source>
        <dbReference type="ARBA" id="ARBA00022491"/>
    </source>
</evidence>
<evidence type="ECO:0000259" key="8">
    <source>
        <dbReference type="Pfam" id="PF16014"/>
    </source>
</evidence>
<dbReference type="AlphaFoldDB" id="T1FVE0"/>
<organism evidence="10 11">
    <name type="scientific">Helobdella robusta</name>
    <name type="common">Californian leech</name>
    <dbReference type="NCBI Taxonomy" id="6412"/>
    <lineage>
        <taxon>Eukaryota</taxon>
        <taxon>Metazoa</taxon>
        <taxon>Spiralia</taxon>
        <taxon>Lophotrochozoa</taxon>
        <taxon>Annelida</taxon>
        <taxon>Clitellata</taxon>
        <taxon>Hirudinea</taxon>
        <taxon>Rhynchobdellida</taxon>
        <taxon>Glossiphoniidae</taxon>
        <taxon>Helobdella</taxon>
    </lineage>
</organism>
<feature type="region of interest" description="Disordered" evidence="7">
    <location>
        <begin position="381"/>
        <end position="455"/>
    </location>
</feature>
<name>T1FVE0_HELRO</name>
<evidence type="ECO:0000256" key="1">
    <source>
        <dbReference type="ARBA" id="ARBA00004123"/>
    </source>
</evidence>
<dbReference type="GO" id="GO:0006355">
    <property type="term" value="P:regulation of DNA-templated transcription"/>
    <property type="evidence" value="ECO:0007669"/>
    <property type="project" value="InterPro"/>
</dbReference>
<dbReference type="GO" id="GO:0005634">
    <property type="term" value="C:nucleus"/>
    <property type="evidence" value="ECO:0007669"/>
    <property type="project" value="UniProtKB-SubCell"/>
</dbReference>
<dbReference type="GeneID" id="20212786"/>
<reference evidence="10" key="3">
    <citation type="submission" date="2015-06" db="UniProtKB">
        <authorList>
            <consortium name="EnsemblMetazoa"/>
        </authorList>
    </citation>
    <scope>IDENTIFICATION</scope>
</reference>
<feature type="compositionally biased region" description="Acidic residues" evidence="7">
    <location>
        <begin position="386"/>
        <end position="395"/>
    </location>
</feature>
<dbReference type="InParanoid" id="T1FVE0"/>
<dbReference type="STRING" id="6412.T1FVE0"/>
<reference evidence="11" key="1">
    <citation type="submission" date="2012-12" db="EMBL/GenBank/DDBJ databases">
        <authorList>
            <person name="Hellsten U."/>
            <person name="Grimwood J."/>
            <person name="Chapman J.A."/>
            <person name="Shapiro H."/>
            <person name="Aerts A."/>
            <person name="Otillar R.P."/>
            <person name="Terry A.Y."/>
            <person name="Boore J.L."/>
            <person name="Simakov O."/>
            <person name="Marletaz F."/>
            <person name="Cho S.-J."/>
            <person name="Edsinger-Gonzales E."/>
            <person name="Havlak P."/>
            <person name="Kuo D.-H."/>
            <person name="Larsson T."/>
            <person name="Lv J."/>
            <person name="Arendt D."/>
            <person name="Savage R."/>
            <person name="Osoegawa K."/>
            <person name="de Jong P."/>
            <person name="Lindberg D.R."/>
            <person name="Seaver E.C."/>
            <person name="Weisblat D.A."/>
            <person name="Putnam N.H."/>
            <person name="Grigoriev I.V."/>
            <person name="Rokhsar D.S."/>
        </authorList>
    </citation>
    <scope>NUCLEOTIDE SEQUENCE</scope>
</reference>
<keyword evidence="4" id="KW-0805">Transcription regulation</keyword>
<dbReference type="InterPro" id="IPR031963">
    <property type="entry name" value="SAP130_C"/>
</dbReference>
<dbReference type="EMBL" id="KB097572">
    <property type="protein sequence ID" value="ESN94044.1"/>
    <property type="molecule type" value="Genomic_DNA"/>
</dbReference>
<evidence type="ECO:0000313" key="9">
    <source>
        <dbReference type="EMBL" id="ESN94044.1"/>
    </source>
</evidence>
<dbReference type="KEGG" id="hro:HELRODRAFT_193816"/>
<dbReference type="RefSeq" id="XP_009027785.1">
    <property type="nucleotide sequence ID" value="XM_009029537.1"/>
</dbReference>
<gene>
    <name evidence="10" type="primary">20212786</name>
    <name evidence="9" type="ORF">HELRODRAFT_193816</name>
</gene>
<feature type="compositionally biased region" description="Polar residues" evidence="7">
    <location>
        <begin position="283"/>
        <end position="292"/>
    </location>
</feature>
<comment type="subcellular location">
    <subcellularLocation>
        <location evidence="1">Nucleus</location>
    </subcellularLocation>
</comment>
<dbReference type="EMBL" id="AMQM01007128">
    <property type="status" value="NOT_ANNOTATED_CDS"/>
    <property type="molecule type" value="Genomic_DNA"/>
</dbReference>
<sequence>MQLPSPQFIQLHQQQQLLATPAIQQQLRNMANSSNQSNLVPLQSANTMLLGANYNIIQASNLSGSSVLQDKFLVPQTTHSVQTIMIPPLAAGASKPSSIISGNLASISIAAAAASALAATTSTTITTFPSPSSSLPSSLSSPSLTLNQNTYSLQQQQQQTVNNTLNNNSTNNLNISNKTASLYYALDSTSNQHGYTFIAANAEFNLLQPTSSCVSSNVSSNSSNYNNYNNNSINDSRVNNETNVSTNASSSTPSKQQNQSPRPPILRKRTHEPEASFDVGQSFDITPTNDGTQKLGHGTSLDRNKVKSSKVNVVSVGNKGTKVGDSYNDRNRLQDEGLKVNPRKKPRKQTFSHKQQQQQQHQPPNFLTEELQCQETMALEGLSSEGENDDGDVADCNELPSTMMTSKNHHQPSHHHQQHQQQQNYHHQLQQQQQHHYHDSTHLDNNDDSIKENSGDRCNEMMIADYINNANAGRRRDMAMEAIVDAEGYRWTKDKIRSKVSLSNQYQCTWKPRNNHFISYNDIKIKDDRKPSLNDVANQRGVMHKICGYKLHLVSGHFDELKKDEESVLSLLDELKCLLTPESSNNISDTVNNNATTTTNNNNSSQLNTNFEGRVEDWRSVDDLILANEQRCRKCMEHCDELQFMMLKTLNGKAKAAELIYKNQSRRAVKKKDRS</sequence>
<comment type="similarity">
    <text evidence="2">Belongs to the SAP130 family.</text>
</comment>
<feature type="compositionally biased region" description="Basic residues" evidence="7">
    <location>
        <begin position="341"/>
        <end position="351"/>
    </location>
</feature>
<dbReference type="PANTHER" id="PTHR13497:SF3">
    <property type="entry name" value="HISTONE DEACETYLASE COMPLEX SUBUNIT SAP130"/>
    <property type="match status" value="1"/>
</dbReference>
<keyword evidence="11" id="KW-1185">Reference proteome</keyword>
<dbReference type="OrthoDB" id="10048604at2759"/>
<dbReference type="EnsemblMetazoa" id="HelroT193816">
    <property type="protein sequence ID" value="HelroP193816"/>
    <property type="gene ID" value="HelroG193816"/>
</dbReference>
<feature type="compositionally biased region" description="Low complexity" evidence="7">
    <location>
        <begin position="419"/>
        <end position="434"/>
    </location>
</feature>
<dbReference type="Proteomes" id="UP000015101">
    <property type="component" value="Unassembled WGS sequence"/>
</dbReference>
<feature type="region of interest" description="Disordered" evidence="7">
    <location>
        <begin position="213"/>
        <end position="364"/>
    </location>
</feature>
<evidence type="ECO:0000256" key="5">
    <source>
        <dbReference type="ARBA" id="ARBA00023163"/>
    </source>
</evidence>
<feature type="compositionally biased region" description="Basic residues" evidence="7">
    <location>
        <begin position="407"/>
        <end position="418"/>
    </location>
</feature>
<evidence type="ECO:0000313" key="10">
    <source>
        <dbReference type="EnsemblMetazoa" id="HelroP193816"/>
    </source>
</evidence>
<evidence type="ECO:0000256" key="7">
    <source>
        <dbReference type="SAM" id="MobiDB-lite"/>
    </source>
</evidence>
<keyword evidence="6" id="KW-0539">Nucleus</keyword>
<evidence type="ECO:0000256" key="6">
    <source>
        <dbReference type="ARBA" id="ARBA00023242"/>
    </source>
</evidence>
<evidence type="ECO:0000256" key="2">
    <source>
        <dbReference type="ARBA" id="ARBA00007859"/>
    </source>
</evidence>
<feature type="compositionally biased region" description="Polar residues" evidence="7">
    <location>
        <begin position="241"/>
        <end position="260"/>
    </location>
</feature>
<keyword evidence="5" id="KW-0804">Transcription</keyword>
<dbReference type="Pfam" id="PF16014">
    <property type="entry name" value="SAP130_C"/>
    <property type="match status" value="1"/>
</dbReference>
<reference evidence="9 11" key="2">
    <citation type="journal article" date="2013" name="Nature">
        <title>Insights into bilaterian evolution from three spiralian genomes.</title>
        <authorList>
            <person name="Simakov O."/>
            <person name="Marletaz F."/>
            <person name="Cho S.J."/>
            <person name="Edsinger-Gonzales E."/>
            <person name="Havlak P."/>
            <person name="Hellsten U."/>
            <person name="Kuo D.H."/>
            <person name="Larsson T."/>
            <person name="Lv J."/>
            <person name="Arendt D."/>
            <person name="Savage R."/>
            <person name="Osoegawa K."/>
            <person name="de Jong P."/>
            <person name="Grimwood J."/>
            <person name="Chapman J.A."/>
            <person name="Shapiro H."/>
            <person name="Aerts A."/>
            <person name="Otillar R.P."/>
            <person name="Terry A.Y."/>
            <person name="Boore J.L."/>
            <person name="Grigoriev I.V."/>
            <person name="Lindberg D.R."/>
            <person name="Seaver E.C."/>
            <person name="Weisblat D.A."/>
            <person name="Putnam N.H."/>
            <person name="Rokhsar D.S."/>
        </authorList>
    </citation>
    <scope>NUCLEOTIDE SEQUENCE</scope>
</reference>
<feature type="compositionally biased region" description="Low complexity" evidence="7">
    <location>
        <begin position="309"/>
        <end position="324"/>
    </location>
</feature>
<keyword evidence="3" id="KW-0678">Repressor</keyword>
<proteinExistence type="inferred from homology"/>
<dbReference type="PANTHER" id="PTHR13497">
    <property type="entry name" value="HISTONE DEACETYLASE COMPLEX SUBUNIT SAP130"/>
    <property type="match status" value="1"/>
</dbReference>
<evidence type="ECO:0000256" key="4">
    <source>
        <dbReference type="ARBA" id="ARBA00023015"/>
    </source>
</evidence>
<feature type="compositionally biased region" description="Basic and acidic residues" evidence="7">
    <location>
        <begin position="327"/>
        <end position="338"/>
    </location>
</feature>
<dbReference type="HOGENOM" id="CLU_407285_0_0_1"/>
<evidence type="ECO:0000313" key="11">
    <source>
        <dbReference type="Proteomes" id="UP000015101"/>
    </source>
</evidence>